<organism evidence="2 3">
    <name type="scientific">Rotaria sordida</name>
    <dbReference type="NCBI Taxonomy" id="392033"/>
    <lineage>
        <taxon>Eukaryota</taxon>
        <taxon>Metazoa</taxon>
        <taxon>Spiralia</taxon>
        <taxon>Gnathifera</taxon>
        <taxon>Rotifera</taxon>
        <taxon>Eurotatoria</taxon>
        <taxon>Bdelloidea</taxon>
        <taxon>Philodinida</taxon>
        <taxon>Philodinidae</taxon>
        <taxon>Rotaria</taxon>
    </lineage>
</organism>
<accession>A0A815YMR0</accession>
<gene>
    <name evidence="2" type="ORF">JXQ802_LOCUS45328</name>
    <name evidence="1" type="ORF">PYM288_LOCUS29772</name>
</gene>
<dbReference type="Proteomes" id="UP000663870">
    <property type="component" value="Unassembled WGS sequence"/>
</dbReference>
<dbReference type="Gene3D" id="3.90.1720.10">
    <property type="entry name" value="endopeptidase domain like (from Nostoc punctiforme)"/>
    <property type="match status" value="1"/>
</dbReference>
<evidence type="ECO:0000313" key="3">
    <source>
        <dbReference type="Proteomes" id="UP000663870"/>
    </source>
</evidence>
<name>A0A815YMR0_9BILA</name>
<keyword evidence="3" id="KW-1185">Reference proteome</keyword>
<dbReference type="Proteomes" id="UP000663854">
    <property type="component" value="Unassembled WGS sequence"/>
</dbReference>
<evidence type="ECO:0000313" key="2">
    <source>
        <dbReference type="EMBL" id="CAF1572267.1"/>
    </source>
</evidence>
<proteinExistence type="predicted"/>
<dbReference type="SUPFAM" id="SSF54001">
    <property type="entry name" value="Cysteine proteinases"/>
    <property type="match status" value="1"/>
</dbReference>
<dbReference type="EMBL" id="CAJNOL010003724">
    <property type="protein sequence ID" value="CAF1572267.1"/>
    <property type="molecule type" value="Genomic_DNA"/>
</dbReference>
<reference evidence="2" key="1">
    <citation type="submission" date="2021-02" db="EMBL/GenBank/DDBJ databases">
        <authorList>
            <person name="Nowell W R."/>
        </authorList>
    </citation>
    <scope>NUCLEOTIDE SEQUENCE</scope>
</reference>
<comment type="caution">
    <text evidence="2">The sequence shown here is derived from an EMBL/GenBank/DDBJ whole genome shotgun (WGS) entry which is preliminary data.</text>
</comment>
<evidence type="ECO:0000313" key="1">
    <source>
        <dbReference type="EMBL" id="CAF1298212.1"/>
    </source>
</evidence>
<dbReference type="AlphaFoldDB" id="A0A815YMR0"/>
<dbReference type="EMBL" id="CAJNOH010002528">
    <property type="protein sequence ID" value="CAF1298212.1"/>
    <property type="molecule type" value="Genomic_DNA"/>
</dbReference>
<sequence>MMVFDLTMIWKGNEQTYGNLTLAPYGALVGIASTNVSAYSNENDTIISNESNYLYGIYMGMKWRSVEYARR</sequence>
<protein>
    <submittedName>
        <fullName evidence="2">Uncharacterized protein</fullName>
    </submittedName>
</protein>
<dbReference type="InterPro" id="IPR038765">
    <property type="entry name" value="Papain-like_cys_pep_sf"/>
</dbReference>